<keyword evidence="3" id="KW-1185">Reference proteome</keyword>
<dbReference type="PROSITE" id="PS50995">
    <property type="entry name" value="HTH_MARR_2"/>
    <property type="match status" value="1"/>
</dbReference>
<feature type="domain" description="HTH marR-type" evidence="1">
    <location>
        <begin position="21"/>
        <end position="153"/>
    </location>
</feature>
<dbReference type="PRINTS" id="PR00598">
    <property type="entry name" value="HTHMARR"/>
</dbReference>
<dbReference type="OrthoDB" id="3215377at2"/>
<comment type="caution">
    <text evidence="2">The sequence shown here is derived from an EMBL/GenBank/DDBJ whole genome shotgun (WGS) entry which is preliminary data.</text>
</comment>
<evidence type="ECO:0000259" key="1">
    <source>
        <dbReference type="PROSITE" id="PS50995"/>
    </source>
</evidence>
<reference evidence="2" key="1">
    <citation type="submission" date="2019-09" db="EMBL/GenBank/DDBJ databases">
        <authorList>
            <person name="Teo W.F.A."/>
            <person name="Duangmal K."/>
        </authorList>
    </citation>
    <scope>NUCLEOTIDE SEQUENCE [LARGE SCALE GENOMIC DNA]</scope>
    <source>
        <strain evidence="2">K81G1</strain>
    </source>
</reference>
<dbReference type="InterPro" id="IPR052526">
    <property type="entry name" value="HTH-type_Bedaq_tolerance"/>
</dbReference>
<name>A0A5N0UWX8_9PSEU</name>
<dbReference type="PANTHER" id="PTHR39515">
    <property type="entry name" value="CONSERVED PROTEIN"/>
    <property type="match status" value="1"/>
</dbReference>
<dbReference type="Gene3D" id="1.10.10.10">
    <property type="entry name" value="Winged helix-like DNA-binding domain superfamily/Winged helix DNA-binding domain"/>
    <property type="match status" value="1"/>
</dbReference>
<dbReference type="EMBL" id="VMNW02000039">
    <property type="protein sequence ID" value="KAA9157781.1"/>
    <property type="molecule type" value="Genomic_DNA"/>
</dbReference>
<dbReference type="SMART" id="SM00347">
    <property type="entry name" value="HTH_MARR"/>
    <property type="match status" value="1"/>
</dbReference>
<proteinExistence type="predicted"/>
<sequence>MTEPTICLPASKMEESGDQVDEETMTRLRQAVSRIARQLNNTATDEGLTPSQATILGVIARRGPINLTELAELEGLNPTMLSRMISKLDSEGLISRTRAPEDLRSAAVKVTKRGRTLEAKVRAGRAKVVARALDGLGEKQQQSLTKALPALEELVDQLRETQAGTKR</sequence>
<dbReference type="Proteomes" id="UP000319769">
    <property type="component" value="Unassembled WGS sequence"/>
</dbReference>
<organism evidence="2 3">
    <name type="scientific">Amycolatopsis acidicola</name>
    <dbReference type="NCBI Taxonomy" id="2596893"/>
    <lineage>
        <taxon>Bacteria</taxon>
        <taxon>Bacillati</taxon>
        <taxon>Actinomycetota</taxon>
        <taxon>Actinomycetes</taxon>
        <taxon>Pseudonocardiales</taxon>
        <taxon>Pseudonocardiaceae</taxon>
        <taxon>Amycolatopsis</taxon>
    </lineage>
</organism>
<dbReference type="InterPro" id="IPR036388">
    <property type="entry name" value="WH-like_DNA-bd_sf"/>
</dbReference>
<dbReference type="RefSeq" id="WP_144749049.1">
    <property type="nucleotide sequence ID" value="NZ_VMNW02000039.1"/>
</dbReference>
<accession>A0A5N0UWX8</accession>
<protein>
    <submittedName>
        <fullName evidence="2">MarR family transcriptional regulator</fullName>
    </submittedName>
</protein>
<evidence type="ECO:0000313" key="2">
    <source>
        <dbReference type="EMBL" id="KAA9157781.1"/>
    </source>
</evidence>
<dbReference type="PANTHER" id="PTHR39515:SF2">
    <property type="entry name" value="HTH-TYPE TRANSCRIPTIONAL REGULATOR RV0880"/>
    <property type="match status" value="1"/>
</dbReference>
<dbReference type="SUPFAM" id="SSF46785">
    <property type="entry name" value="Winged helix' DNA-binding domain"/>
    <property type="match status" value="1"/>
</dbReference>
<dbReference type="GO" id="GO:0003700">
    <property type="term" value="F:DNA-binding transcription factor activity"/>
    <property type="evidence" value="ECO:0007669"/>
    <property type="project" value="InterPro"/>
</dbReference>
<gene>
    <name evidence="2" type="ORF">FPZ12_024385</name>
</gene>
<dbReference type="InterPro" id="IPR036390">
    <property type="entry name" value="WH_DNA-bd_sf"/>
</dbReference>
<dbReference type="AlphaFoldDB" id="A0A5N0UWX8"/>
<dbReference type="Pfam" id="PF01047">
    <property type="entry name" value="MarR"/>
    <property type="match status" value="1"/>
</dbReference>
<evidence type="ECO:0000313" key="3">
    <source>
        <dbReference type="Proteomes" id="UP000319769"/>
    </source>
</evidence>
<dbReference type="InterPro" id="IPR000835">
    <property type="entry name" value="HTH_MarR-typ"/>
</dbReference>